<evidence type="ECO:0000313" key="3">
    <source>
        <dbReference type="Proteomes" id="UP001142810"/>
    </source>
</evidence>
<dbReference type="Pfam" id="PF12697">
    <property type="entry name" value="Abhydrolase_6"/>
    <property type="match status" value="1"/>
</dbReference>
<evidence type="ECO:0000313" key="2">
    <source>
        <dbReference type="EMBL" id="MCW8108753.1"/>
    </source>
</evidence>
<dbReference type="InterPro" id="IPR000073">
    <property type="entry name" value="AB_hydrolase_1"/>
</dbReference>
<dbReference type="PANTHER" id="PTHR43798">
    <property type="entry name" value="MONOACYLGLYCEROL LIPASE"/>
    <property type="match status" value="1"/>
</dbReference>
<protein>
    <submittedName>
        <fullName evidence="2">Alpha/beta hydrolase</fullName>
    </submittedName>
</protein>
<feature type="domain" description="AB hydrolase-1" evidence="1">
    <location>
        <begin position="44"/>
        <end position="258"/>
    </location>
</feature>
<name>A0ABT3P7K9_9ALTE</name>
<organism evidence="2 3">
    <name type="scientific">Alteromonas aquimaris</name>
    <dbReference type="NCBI Taxonomy" id="2998417"/>
    <lineage>
        <taxon>Bacteria</taxon>
        <taxon>Pseudomonadati</taxon>
        <taxon>Pseudomonadota</taxon>
        <taxon>Gammaproteobacteria</taxon>
        <taxon>Alteromonadales</taxon>
        <taxon>Alteromonadaceae</taxon>
        <taxon>Alteromonas/Salinimonas group</taxon>
        <taxon>Alteromonas</taxon>
    </lineage>
</organism>
<dbReference type="RefSeq" id="WP_265617494.1">
    <property type="nucleotide sequence ID" value="NZ_JAPFRD010000010.1"/>
</dbReference>
<dbReference type="PANTHER" id="PTHR43798:SF33">
    <property type="entry name" value="HYDROLASE, PUTATIVE (AFU_ORTHOLOGUE AFUA_2G14860)-RELATED"/>
    <property type="match status" value="1"/>
</dbReference>
<accession>A0ABT3P7K9</accession>
<dbReference type="SUPFAM" id="SSF53474">
    <property type="entry name" value="alpha/beta-Hydrolases"/>
    <property type="match status" value="1"/>
</dbReference>
<reference evidence="2" key="1">
    <citation type="submission" date="2022-11" db="EMBL/GenBank/DDBJ databases">
        <title>Alteromonas sp. nov., isolated from sea water of the Qingdao.</title>
        <authorList>
            <person name="Wang Q."/>
        </authorList>
    </citation>
    <scope>NUCLEOTIDE SEQUENCE</scope>
    <source>
        <strain evidence="2">ASW11-7</strain>
    </source>
</reference>
<proteinExistence type="predicted"/>
<comment type="caution">
    <text evidence="2">The sequence shown here is derived from an EMBL/GenBank/DDBJ whole genome shotgun (WGS) entry which is preliminary data.</text>
</comment>
<evidence type="ECO:0000259" key="1">
    <source>
        <dbReference type="Pfam" id="PF12697"/>
    </source>
</evidence>
<dbReference type="InterPro" id="IPR029058">
    <property type="entry name" value="AB_hydrolase_fold"/>
</dbReference>
<gene>
    <name evidence="2" type="ORF">OPS25_09630</name>
</gene>
<keyword evidence="3" id="KW-1185">Reference proteome</keyword>
<dbReference type="EMBL" id="JAPFRD010000010">
    <property type="protein sequence ID" value="MCW8108753.1"/>
    <property type="molecule type" value="Genomic_DNA"/>
</dbReference>
<dbReference type="Gene3D" id="3.40.50.1820">
    <property type="entry name" value="alpha/beta hydrolase"/>
    <property type="match status" value="1"/>
</dbReference>
<keyword evidence="2" id="KW-0378">Hydrolase</keyword>
<sequence>MTFQPEQKICLHFAHANGFPFGSYRTLVEALPSHFRISGKEKLGHDPHWPVSDNWSYIVQELLNYLQLHSESDERVFLVGHSFGAVVSYMAACLAPAKVAGLIMLDPPLVTGWRSHLVKVLKKTPLIDKITPAGLAKTRNTQWTGSMDMVEYFSNKALFAEMDRRCVEDYVHSATKREQNAIRLTFRHDIEAAIFRNVPDNLNTFAGKLQCPGLLVTGKDSTVCMPYMRDLFIKQNSLEHVIMSGGHMFPLEYPESTASLIEHTLFRWQNGTRKRD</sequence>
<dbReference type="GO" id="GO:0016787">
    <property type="term" value="F:hydrolase activity"/>
    <property type="evidence" value="ECO:0007669"/>
    <property type="project" value="UniProtKB-KW"/>
</dbReference>
<dbReference type="Proteomes" id="UP001142810">
    <property type="component" value="Unassembled WGS sequence"/>
</dbReference>
<dbReference type="InterPro" id="IPR050266">
    <property type="entry name" value="AB_hydrolase_sf"/>
</dbReference>